<organism evidence="1 2">
    <name type="scientific">Panagrolaimus sp. ES5</name>
    <dbReference type="NCBI Taxonomy" id="591445"/>
    <lineage>
        <taxon>Eukaryota</taxon>
        <taxon>Metazoa</taxon>
        <taxon>Ecdysozoa</taxon>
        <taxon>Nematoda</taxon>
        <taxon>Chromadorea</taxon>
        <taxon>Rhabditida</taxon>
        <taxon>Tylenchina</taxon>
        <taxon>Panagrolaimomorpha</taxon>
        <taxon>Panagrolaimoidea</taxon>
        <taxon>Panagrolaimidae</taxon>
        <taxon>Panagrolaimus</taxon>
    </lineage>
</organism>
<evidence type="ECO:0000313" key="2">
    <source>
        <dbReference type="WBParaSite" id="ES5_v2.g28670.t1"/>
    </source>
</evidence>
<accession>A0AC34GGP8</accession>
<proteinExistence type="predicted"/>
<evidence type="ECO:0000313" key="1">
    <source>
        <dbReference type="Proteomes" id="UP000887579"/>
    </source>
</evidence>
<sequence>KSLLILKQLKLSNPIFTNAFLWKTFVIAICAPGEIIIANQDDEIISGGFGPPVSETPLILESKNDDCDIWCFGGYFQSILFAKAIHKNLKIIIEPFKKLIFPKNTGILNIPFKIEDNLWAVSCHRCKKVF</sequence>
<dbReference type="WBParaSite" id="ES5_v2.g28670.t1">
    <property type="protein sequence ID" value="ES5_v2.g28670.t1"/>
    <property type="gene ID" value="ES5_v2.g28670"/>
</dbReference>
<dbReference type="Proteomes" id="UP000887579">
    <property type="component" value="Unplaced"/>
</dbReference>
<protein>
    <submittedName>
        <fullName evidence="2">Uncharacterized protein</fullName>
    </submittedName>
</protein>
<name>A0AC34GGP8_9BILA</name>
<reference evidence="2" key="1">
    <citation type="submission" date="2022-11" db="UniProtKB">
        <authorList>
            <consortium name="WormBaseParasite"/>
        </authorList>
    </citation>
    <scope>IDENTIFICATION</scope>
</reference>